<gene>
    <name evidence="3" type="primary">LOC113076919</name>
</gene>
<name>A0A6P6N7W9_CARAU</name>
<dbReference type="GeneID" id="113076919"/>
<dbReference type="Gene3D" id="2.30.29.30">
    <property type="entry name" value="Pleckstrin-homology domain (PH domain)/Phosphotyrosine-binding domain (PTB)"/>
    <property type="match status" value="1"/>
</dbReference>
<dbReference type="Proteomes" id="UP000515129">
    <property type="component" value="Unplaced"/>
</dbReference>
<dbReference type="OrthoDB" id="9900190at2759"/>
<dbReference type="InterPro" id="IPR011993">
    <property type="entry name" value="PH-like_dom_sf"/>
</dbReference>
<dbReference type="PROSITE" id="PS50003">
    <property type="entry name" value="PH_DOMAIN"/>
    <property type="match status" value="1"/>
</dbReference>
<dbReference type="PANTHER" id="PTHR47014:SF1">
    <property type="entry name" value="PLECKSTRIN HOMOLOGY DOMAIN-CONTAINING FAMILY S MEMBER 1"/>
    <property type="match status" value="1"/>
</dbReference>
<evidence type="ECO:0000313" key="2">
    <source>
        <dbReference type="Proteomes" id="UP000515129"/>
    </source>
</evidence>
<accession>A0A6P6N7W9</accession>
<dbReference type="SMART" id="SM00233">
    <property type="entry name" value="PH"/>
    <property type="match status" value="1"/>
</dbReference>
<evidence type="ECO:0000313" key="3">
    <source>
        <dbReference type="RefSeq" id="XP_026105310.1"/>
    </source>
</evidence>
<dbReference type="AlphaFoldDB" id="A0A6P6N7W9"/>
<dbReference type="InterPro" id="IPR042986">
    <property type="entry name" value="PLEKHS1"/>
</dbReference>
<dbReference type="SUPFAM" id="SSF50729">
    <property type="entry name" value="PH domain-like"/>
    <property type="match status" value="1"/>
</dbReference>
<sequence>MEDNNYAFHVHTTEEIWSGYLYKSPPENQFKSLKSWKKRFFVLLKHRDNTYQLKYYKNEEKDKPLGDIDLTKVSYVSLSPERHPMCKWIEKNFRCFASCVMFIKVTERDYFLIGENSGEMNGWFSALFGILNNHLHTLYPDLKKTEWGLPKYDTHELPSSMTHDPIYVSQIKLKSKETEITHEDDDTDE</sequence>
<keyword evidence="2" id="KW-1185">Reference proteome</keyword>
<evidence type="ECO:0000259" key="1">
    <source>
        <dbReference type="PROSITE" id="PS50003"/>
    </source>
</evidence>
<dbReference type="InterPro" id="IPR001849">
    <property type="entry name" value="PH_domain"/>
</dbReference>
<dbReference type="RefSeq" id="XP_026105310.1">
    <property type="nucleotide sequence ID" value="XM_026249525.1"/>
</dbReference>
<reference evidence="3" key="1">
    <citation type="submission" date="2025-08" db="UniProtKB">
        <authorList>
            <consortium name="RefSeq"/>
        </authorList>
    </citation>
    <scope>IDENTIFICATION</scope>
    <source>
        <strain evidence="3">Wakin</strain>
        <tissue evidence="3">Muscle</tissue>
    </source>
</reference>
<feature type="domain" description="PH" evidence="1">
    <location>
        <begin position="14"/>
        <end position="132"/>
    </location>
</feature>
<organism evidence="2 3">
    <name type="scientific">Carassius auratus</name>
    <name type="common">Goldfish</name>
    <dbReference type="NCBI Taxonomy" id="7957"/>
    <lineage>
        <taxon>Eukaryota</taxon>
        <taxon>Metazoa</taxon>
        <taxon>Chordata</taxon>
        <taxon>Craniata</taxon>
        <taxon>Vertebrata</taxon>
        <taxon>Euteleostomi</taxon>
        <taxon>Actinopterygii</taxon>
        <taxon>Neopterygii</taxon>
        <taxon>Teleostei</taxon>
        <taxon>Ostariophysi</taxon>
        <taxon>Cypriniformes</taxon>
        <taxon>Cyprinidae</taxon>
        <taxon>Cyprininae</taxon>
        <taxon>Carassius</taxon>
    </lineage>
</organism>
<dbReference type="Pfam" id="PF00169">
    <property type="entry name" value="PH"/>
    <property type="match status" value="1"/>
</dbReference>
<dbReference type="PANTHER" id="PTHR47014">
    <property type="entry name" value="PLECKSTRIN HOMOLOGY DOMAIN-CONTAINING FAMILY S MEMBER 1"/>
    <property type="match status" value="1"/>
</dbReference>
<proteinExistence type="predicted"/>
<protein>
    <submittedName>
        <fullName evidence="3">Pleckstrin homology domain-containing family S member 1 isoform X1</fullName>
    </submittedName>
</protein>
<dbReference type="KEGG" id="caua:113076919"/>